<dbReference type="AlphaFoldDB" id="A0A944CEU6"/>
<organism evidence="4 5">
    <name type="scientific">Roseibium polysiphoniae</name>
    <dbReference type="NCBI Taxonomy" id="2571221"/>
    <lineage>
        <taxon>Bacteria</taxon>
        <taxon>Pseudomonadati</taxon>
        <taxon>Pseudomonadota</taxon>
        <taxon>Alphaproteobacteria</taxon>
        <taxon>Hyphomicrobiales</taxon>
        <taxon>Stappiaceae</taxon>
        <taxon>Roseibium</taxon>
    </lineage>
</organism>
<dbReference type="Gene3D" id="3.30.470.20">
    <property type="entry name" value="ATP-grasp fold, B domain"/>
    <property type="match status" value="2"/>
</dbReference>
<dbReference type="EMBL" id="QTKU01000004">
    <property type="protein sequence ID" value="MBS8261825.1"/>
    <property type="molecule type" value="Genomic_DNA"/>
</dbReference>
<dbReference type="PROSITE" id="PS50975">
    <property type="entry name" value="ATP_GRASP"/>
    <property type="match status" value="1"/>
</dbReference>
<keyword evidence="1" id="KW-0436">Ligase</keyword>
<evidence type="ECO:0000256" key="2">
    <source>
        <dbReference type="PROSITE-ProRule" id="PRU00409"/>
    </source>
</evidence>
<sequence length="342" mass="36566">MTSGMPASKAKPLVSRLLADYCDRHDLSLVIDKALGHAGYIANKAGKRSFFVGTRFDLNPLGASEIARDKAYTAEFLRRDGFPVPDSLLINSPSSIAVLSSRQPGYTDALMGFQAAERFAETVGFPLFAKPNDGKEGSDVFKVRTRAELSSILNNLFQRHDRVLLQQAVTGRDLRVLVLGNKILCAIERTAPEVIGDGRSTLAELAGGINQIDPEDPRLVQTLGDQGYALSDVPATGVAVSLLPTANLSSGGRALDVTQNLPKAIADAAIASGKALGLSYFGADLIVQSAKDASSPDFTILELNAAPGLSMLHRLGPKHAKMVEGIYEQVFEALRQKLEATY</sequence>
<dbReference type="GO" id="GO:0008716">
    <property type="term" value="F:D-alanine-D-alanine ligase activity"/>
    <property type="evidence" value="ECO:0007669"/>
    <property type="project" value="InterPro"/>
</dbReference>
<dbReference type="SUPFAM" id="SSF56059">
    <property type="entry name" value="Glutathione synthetase ATP-binding domain-like"/>
    <property type="match status" value="1"/>
</dbReference>
<dbReference type="PANTHER" id="PTHR21621:SF0">
    <property type="entry name" value="BETA-CITRYLGLUTAMATE SYNTHASE B-RELATED"/>
    <property type="match status" value="1"/>
</dbReference>
<dbReference type="GO" id="GO:0005737">
    <property type="term" value="C:cytoplasm"/>
    <property type="evidence" value="ECO:0007669"/>
    <property type="project" value="TreeGrafter"/>
</dbReference>
<name>A0A944CEU6_9HYPH</name>
<reference evidence="4" key="2">
    <citation type="journal article" date="2021" name="Microorganisms">
        <title>Bacterial Dimethylsulfoniopropionate Biosynthesis in the East China Sea.</title>
        <authorList>
            <person name="Liu J."/>
            <person name="Zhang Y."/>
            <person name="Liu J."/>
            <person name="Zhong H."/>
            <person name="Williams B.T."/>
            <person name="Zheng Y."/>
            <person name="Curson A.R.J."/>
            <person name="Sun C."/>
            <person name="Sun H."/>
            <person name="Song D."/>
            <person name="Wagner Mackenzie B."/>
            <person name="Bermejo Martinez A."/>
            <person name="Todd J.D."/>
            <person name="Zhang X.H."/>
        </authorList>
    </citation>
    <scope>NUCLEOTIDE SEQUENCE</scope>
    <source>
        <strain evidence="4">AESS21</strain>
    </source>
</reference>
<protein>
    <submittedName>
        <fullName evidence="4">ATP-grasp domain-containing protein</fullName>
    </submittedName>
</protein>
<gene>
    <name evidence="4" type="ORF">DYI23_16475</name>
</gene>
<dbReference type="Pfam" id="PF07478">
    <property type="entry name" value="Dala_Dala_lig_C"/>
    <property type="match status" value="1"/>
</dbReference>
<evidence type="ECO:0000313" key="5">
    <source>
        <dbReference type="Proteomes" id="UP000705379"/>
    </source>
</evidence>
<dbReference type="GO" id="GO:0018169">
    <property type="term" value="F:ribosomal S6-glutamic acid ligase activity"/>
    <property type="evidence" value="ECO:0007669"/>
    <property type="project" value="TreeGrafter"/>
</dbReference>
<dbReference type="InterPro" id="IPR011761">
    <property type="entry name" value="ATP-grasp"/>
</dbReference>
<evidence type="ECO:0000256" key="1">
    <source>
        <dbReference type="ARBA" id="ARBA00022598"/>
    </source>
</evidence>
<evidence type="ECO:0000313" key="4">
    <source>
        <dbReference type="EMBL" id="MBS8261825.1"/>
    </source>
</evidence>
<dbReference type="Proteomes" id="UP000705379">
    <property type="component" value="Unassembled WGS sequence"/>
</dbReference>
<dbReference type="InterPro" id="IPR011095">
    <property type="entry name" value="Dala_Dala_lig_C"/>
</dbReference>
<dbReference type="GO" id="GO:0005524">
    <property type="term" value="F:ATP binding"/>
    <property type="evidence" value="ECO:0007669"/>
    <property type="project" value="UniProtKB-UniRule"/>
</dbReference>
<keyword evidence="2" id="KW-0067">ATP-binding</keyword>
<feature type="domain" description="ATP-grasp" evidence="3">
    <location>
        <begin position="74"/>
        <end position="335"/>
    </location>
</feature>
<reference evidence="4" key="1">
    <citation type="submission" date="2018-08" db="EMBL/GenBank/DDBJ databases">
        <authorList>
            <person name="Jin W."/>
            <person name="Wang H."/>
            <person name="Yang Y."/>
            <person name="Li M."/>
            <person name="Liu J."/>
        </authorList>
    </citation>
    <scope>NUCLEOTIDE SEQUENCE</scope>
    <source>
        <strain evidence="4">AESS21</strain>
    </source>
</reference>
<comment type="caution">
    <text evidence="4">The sequence shown here is derived from an EMBL/GenBank/DDBJ whole genome shotgun (WGS) entry which is preliminary data.</text>
</comment>
<evidence type="ECO:0000259" key="3">
    <source>
        <dbReference type="PROSITE" id="PS50975"/>
    </source>
</evidence>
<accession>A0A944CEU6</accession>
<dbReference type="PANTHER" id="PTHR21621">
    <property type="entry name" value="RIBOSOMAL PROTEIN S6 MODIFICATION PROTEIN"/>
    <property type="match status" value="1"/>
</dbReference>
<dbReference type="GO" id="GO:0009432">
    <property type="term" value="P:SOS response"/>
    <property type="evidence" value="ECO:0007669"/>
    <property type="project" value="TreeGrafter"/>
</dbReference>
<keyword evidence="2" id="KW-0547">Nucleotide-binding</keyword>
<proteinExistence type="predicted"/>
<dbReference type="GO" id="GO:0046872">
    <property type="term" value="F:metal ion binding"/>
    <property type="evidence" value="ECO:0007669"/>
    <property type="project" value="InterPro"/>
</dbReference>